<feature type="site" description="Contributes to redox potential value" evidence="3">
    <location>
        <position position="32"/>
    </location>
</feature>
<name>A0A4P9ZBM3_9ASCO</name>
<dbReference type="Pfam" id="PF00085">
    <property type="entry name" value="Thioredoxin"/>
    <property type="match status" value="1"/>
</dbReference>
<dbReference type="PRINTS" id="PR00421">
    <property type="entry name" value="THIOREDOXIN"/>
</dbReference>
<dbReference type="EMBL" id="ML004463">
    <property type="protein sequence ID" value="RKP30246.1"/>
    <property type="molecule type" value="Genomic_DNA"/>
</dbReference>
<evidence type="ECO:0000256" key="4">
    <source>
        <dbReference type="PIRSR" id="PIRSR000077-4"/>
    </source>
</evidence>
<dbReference type="GO" id="GO:0015035">
    <property type="term" value="F:protein-disulfide reductase activity"/>
    <property type="evidence" value="ECO:0007669"/>
    <property type="project" value="InterPro"/>
</dbReference>
<dbReference type="SUPFAM" id="SSF52833">
    <property type="entry name" value="Thioredoxin-like"/>
    <property type="match status" value="1"/>
</dbReference>
<evidence type="ECO:0000256" key="2">
    <source>
        <dbReference type="PIRNR" id="PIRNR000077"/>
    </source>
</evidence>
<dbReference type="InterPro" id="IPR036249">
    <property type="entry name" value="Thioredoxin-like_sf"/>
</dbReference>
<evidence type="ECO:0000256" key="1">
    <source>
        <dbReference type="ARBA" id="ARBA00023157"/>
    </source>
</evidence>
<sequence length="103" mass="11537">MITTVTSSDDFYDALNHSGLVVVDFFATWCGPCKMIAPILNKFSEEYPQVKFIKVDVDKLQNITENYKVCSMPTIIFLKDGQVVYTVVGAQQQLIKDGLTTHA</sequence>
<evidence type="ECO:0000313" key="7">
    <source>
        <dbReference type="Proteomes" id="UP000268321"/>
    </source>
</evidence>
<feature type="site" description="Deprotonates C-terminal active site Cys" evidence="3">
    <location>
        <position position="24"/>
    </location>
</feature>
<evidence type="ECO:0000256" key="3">
    <source>
        <dbReference type="PIRSR" id="PIRSR000077-1"/>
    </source>
</evidence>
<dbReference type="Gene3D" id="3.40.30.10">
    <property type="entry name" value="Glutaredoxin"/>
    <property type="match status" value="1"/>
</dbReference>
<accession>A0A4P9ZBM3</accession>
<keyword evidence="4" id="KW-0676">Redox-active center</keyword>
<dbReference type="CDD" id="cd02947">
    <property type="entry name" value="TRX_family"/>
    <property type="match status" value="1"/>
</dbReference>
<feature type="site" description="Contributes to redox potential value" evidence="3">
    <location>
        <position position="31"/>
    </location>
</feature>
<keyword evidence="7" id="KW-1185">Reference proteome</keyword>
<dbReference type="InterPro" id="IPR013766">
    <property type="entry name" value="Thioredoxin_domain"/>
</dbReference>
<dbReference type="AlphaFoldDB" id="A0A4P9ZBM3"/>
<protein>
    <recommendedName>
        <fullName evidence="2">Thioredoxin</fullName>
    </recommendedName>
</protein>
<feature type="active site" description="Nucleophile" evidence="3">
    <location>
        <position position="33"/>
    </location>
</feature>
<dbReference type="InterPro" id="IPR005746">
    <property type="entry name" value="Thioredoxin"/>
</dbReference>
<dbReference type="OrthoDB" id="10263751at2759"/>
<feature type="disulfide bond" description="Redox-active" evidence="4">
    <location>
        <begin position="30"/>
        <end position="33"/>
    </location>
</feature>
<comment type="similarity">
    <text evidence="2">Belongs to the thioredoxin family.</text>
</comment>
<dbReference type="PROSITE" id="PS51352">
    <property type="entry name" value="THIOREDOXIN_2"/>
    <property type="match status" value="1"/>
</dbReference>
<dbReference type="InterPro" id="IPR017937">
    <property type="entry name" value="Thioredoxin_CS"/>
</dbReference>
<dbReference type="PANTHER" id="PTHR46115">
    <property type="entry name" value="THIOREDOXIN-LIKE PROTEIN 1"/>
    <property type="match status" value="1"/>
</dbReference>
<organism evidence="6 7">
    <name type="scientific">Metschnikowia bicuspidata</name>
    <dbReference type="NCBI Taxonomy" id="27322"/>
    <lineage>
        <taxon>Eukaryota</taxon>
        <taxon>Fungi</taxon>
        <taxon>Dikarya</taxon>
        <taxon>Ascomycota</taxon>
        <taxon>Saccharomycotina</taxon>
        <taxon>Pichiomycetes</taxon>
        <taxon>Metschnikowiaceae</taxon>
        <taxon>Metschnikowia</taxon>
    </lineage>
</organism>
<proteinExistence type="inferred from homology"/>
<reference evidence="7" key="1">
    <citation type="journal article" date="2018" name="Nat. Microbiol.">
        <title>Leveraging single-cell genomics to expand the fungal tree of life.</title>
        <authorList>
            <person name="Ahrendt S.R."/>
            <person name="Quandt C.A."/>
            <person name="Ciobanu D."/>
            <person name="Clum A."/>
            <person name="Salamov A."/>
            <person name="Andreopoulos B."/>
            <person name="Cheng J.F."/>
            <person name="Woyke T."/>
            <person name="Pelin A."/>
            <person name="Henrissat B."/>
            <person name="Reynolds N.K."/>
            <person name="Benny G.L."/>
            <person name="Smith M.E."/>
            <person name="James T.Y."/>
            <person name="Grigoriev I.V."/>
        </authorList>
    </citation>
    <scope>NUCLEOTIDE SEQUENCE [LARGE SCALE GENOMIC DNA]</scope>
    <source>
        <strain evidence="7">Baker2002</strain>
    </source>
</reference>
<evidence type="ECO:0000259" key="5">
    <source>
        <dbReference type="PROSITE" id="PS51352"/>
    </source>
</evidence>
<gene>
    <name evidence="6" type="ORF">METBISCDRAFT_16836</name>
</gene>
<feature type="domain" description="Thioredoxin" evidence="5">
    <location>
        <begin position="1"/>
        <end position="103"/>
    </location>
</feature>
<dbReference type="PROSITE" id="PS00194">
    <property type="entry name" value="THIOREDOXIN_1"/>
    <property type="match status" value="1"/>
</dbReference>
<feature type="active site" description="Nucleophile" evidence="3">
    <location>
        <position position="30"/>
    </location>
</feature>
<keyword evidence="1 4" id="KW-1015">Disulfide bond</keyword>
<dbReference type="Proteomes" id="UP000268321">
    <property type="component" value="Unassembled WGS sequence"/>
</dbReference>
<dbReference type="NCBIfam" id="TIGR01068">
    <property type="entry name" value="thioredoxin"/>
    <property type="match status" value="1"/>
</dbReference>
<dbReference type="FunFam" id="3.40.30.10:FF:000245">
    <property type="entry name" value="Thioredoxin"/>
    <property type="match status" value="1"/>
</dbReference>
<evidence type="ECO:0000313" key="6">
    <source>
        <dbReference type="EMBL" id="RKP30246.1"/>
    </source>
</evidence>
<dbReference type="PIRSF" id="PIRSF000077">
    <property type="entry name" value="Thioredoxin"/>
    <property type="match status" value="1"/>
</dbReference>